<feature type="compositionally biased region" description="Basic residues" evidence="1">
    <location>
        <begin position="439"/>
        <end position="448"/>
    </location>
</feature>
<dbReference type="EMBL" id="KZ819333">
    <property type="protein sequence ID" value="PWN18934.1"/>
    <property type="molecule type" value="Genomic_DNA"/>
</dbReference>
<sequence>MASLKAYTYGLVLLLAIYWAHQGWKTLVAKGRHAAFRRDQRRKAGIPDSDNRPFSIAAAEAAQSRRRQEVTKTQPNARGQGQSSGRQNAQSFRKAPSSPFRSTSLLPTESTSFGATSSQSANHSGLHLRRSSPALSPSTAQRAAMLAPGQSSRYDPATYIPASRFSPKAQDTSLRPVAGSKRPAGRALSDAGSEASTLRPERRSAKHVREEIRDSSTRDSIEGSEMAWEASNGSSGHRDAGRGKKRGAEDVRDRGEEDSVFAGRGNGKKGRQYDGDDSMDEDDDDDRTAEEASEDEDENVPSPYGRSAGKRKQDEVSVGTGAESQDEEEDDVPRRRGAKLAPKSSKSRKIAAKKAPSERTLRDEMMMLDEDDVDAEDSLRSQKARVTGLASKRGGPGSVKEVPDDEREVGDEWVDPVNGLQWRMDEDEVLTEEEGSATGRKRRVKVRRRVKRRLTVKREMRKKWDMPSDSTHPDREELVPHYVPAWLSEAEFEDAKRRGELGFQVGEATPVSPSQASGGSRASPARSPRNVDLLFHQAPNPRPLFGSRLSSPARSSPAPMLRASASSSSLSGSLSKKPGGRISLAGASSASTDSPLRSRVLDTAGKRRREEELLRKLRESNQVQAPPRSAPPTSAGPTSGFGQPAADKAQPAVTFALPTGVSDDGKETHTQPSAQGAPASSPFSFGPPAPKASESKSSPAPFSFGAPKTAAPPPASGTSGTGANGAAPVSFGAPSTQAPAPPASSAEASKSSPAPFSFGAPPTNVPSSQSASTPFSFGAPKKEDGGSNTVAKPSGGFSFGTPSSGGGANAPAAAPAPSVPSFSFGAPSSTASGASKSSTPFSFGAPPSGAPASAPDSAQAPKPAFTFGGGGAGGSGAAGQAGGASSGGGFTFSFGKK</sequence>
<feature type="compositionally biased region" description="Basic and acidic residues" evidence="1">
    <location>
        <begin position="355"/>
        <end position="365"/>
    </location>
</feature>
<accession>A0A316U292</accession>
<feature type="compositionally biased region" description="Basic and acidic residues" evidence="1">
    <location>
        <begin position="604"/>
        <end position="619"/>
    </location>
</feature>
<feature type="compositionally biased region" description="Polar residues" evidence="1">
    <location>
        <begin position="99"/>
        <end position="123"/>
    </location>
</feature>
<gene>
    <name evidence="2" type="ORF">BCV69DRAFT_300724</name>
</gene>
<dbReference type="OrthoDB" id="9451547at2759"/>
<feature type="region of interest" description="Disordered" evidence="1">
    <location>
        <begin position="498"/>
        <end position="897"/>
    </location>
</feature>
<name>A0A316U292_9BASI</name>
<feature type="compositionally biased region" description="Polar residues" evidence="1">
    <location>
        <begin position="631"/>
        <end position="641"/>
    </location>
</feature>
<feature type="compositionally biased region" description="Polar residues" evidence="1">
    <location>
        <begin position="765"/>
        <end position="775"/>
    </location>
</feature>
<organism evidence="2 3">
    <name type="scientific">Pseudomicrostroma glucosiphilum</name>
    <dbReference type="NCBI Taxonomy" id="1684307"/>
    <lineage>
        <taxon>Eukaryota</taxon>
        <taxon>Fungi</taxon>
        <taxon>Dikarya</taxon>
        <taxon>Basidiomycota</taxon>
        <taxon>Ustilaginomycotina</taxon>
        <taxon>Exobasidiomycetes</taxon>
        <taxon>Microstromatales</taxon>
        <taxon>Microstromatales incertae sedis</taxon>
        <taxon>Pseudomicrostroma</taxon>
    </lineage>
</organism>
<dbReference type="STRING" id="1684307.A0A316U292"/>
<dbReference type="GeneID" id="37016222"/>
<evidence type="ECO:0000313" key="2">
    <source>
        <dbReference type="EMBL" id="PWN18934.1"/>
    </source>
</evidence>
<feature type="compositionally biased region" description="Basic and acidic residues" evidence="1">
    <location>
        <begin position="236"/>
        <end position="257"/>
    </location>
</feature>
<dbReference type="Proteomes" id="UP000245942">
    <property type="component" value="Unassembled WGS sequence"/>
</dbReference>
<feature type="compositionally biased region" description="Acidic residues" evidence="1">
    <location>
        <begin position="425"/>
        <end position="435"/>
    </location>
</feature>
<evidence type="ECO:0000313" key="3">
    <source>
        <dbReference type="Proteomes" id="UP000245942"/>
    </source>
</evidence>
<reference evidence="2 3" key="1">
    <citation type="journal article" date="2018" name="Mol. Biol. Evol.">
        <title>Broad Genomic Sampling Reveals a Smut Pathogenic Ancestry of the Fungal Clade Ustilaginomycotina.</title>
        <authorList>
            <person name="Kijpornyongpan T."/>
            <person name="Mondo S.J."/>
            <person name="Barry K."/>
            <person name="Sandor L."/>
            <person name="Lee J."/>
            <person name="Lipzen A."/>
            <person name="Pangilinan J."/>
            <person name="LaButti K."/>
            <person name="Hainaut M."/>
            <person name="Henrissat B."/>
            <person name="Grigoriev I.V."/>
            <person name="Spatafora J.W."/>
            <person name="Aime M.C."/>
        </authorList>
    </citation>
    <scope>NUCLEOTIDE SEQUENCE [LARGE SCALE GENOMIC DNA]</scope>
    <source>
        <strain evidence="2 3">MCA 4718</strain>
    </source>
</reference>
<feature type="compositionally biased region" description="Gly residues" evidence="1">
    <location>
        <begin position="867"/>
        <end position="890"/>
    </location>
</feature>
<feature type="compositionally biased region" description="Low complexity" evidence="1">
    <location>
        <begin position="691"/>
        <end position="704"/>
    </location>
</feature>
<feature type="compositionally biased region" description="Low complexity" evidence="1">
    <location>
        <begin position="793"/>
        <end position="802"/>
    </location>
</feature>
<feature type="compositionally biased region" description="Acidic residues" evidence="1">
    <location>
        <begin position="366"/>
        <end position="376"/>
    </location>
</feature>
<evidence type="ECO:0000256" key="1">
    <source>
        <dbReference type="SAM" id="MobiDB-lite"/>
    </source>
</evidence>
<feature type="compositionally biased region" description="Acidic residues" evidence="1">
    <location>
        <begin position="403"/>
        <end position="414"/>
    </location>
</feature>
<keyword evidence="3" id="KW-1185">Reference proteome</keyword>
<feature type="compositionally biased region" description="Low complexity" evidence="1">
    <location>
        <begin position="546"/>
        <end position="581"/>
    </location>
</feature>
<feature type="compositionally biased region" description="Polar residues" evidence="1">
    <location>
        <begin position="586"/>
        <end position="595"/>
    </location>
</feature>
<feature type="compositionally biased region" description="Low complexity" evidence="1">
    <location>
        <begin position="733"/>
        <end position="762"/>
    </location>
</feature>
<proteinExistence type="predicted"/>
<feature type="region of interest" description="Disordered" evidence="1">
    <location>
        <begin position="60"/>
        <end position="448"/>
    </location>
</feature>
<protein>
    <submittedName>
        <fullName evidence="2">Uncharacterized protein</fullName>
    </submittedName>
</protein>
<feature type="compositionally biased region" description="Low complexity" evidence="1">
    <location>
        <begin position="809"/>
        <end position="866"/>
    </location>
</feature>
<feature type="compositionally biased region" description="Low complexity" evidence="1">
    <location>
        <begin position="512"/>
        <end position="528"/>
    </location>
</feature>
<dbReference type="RefSeq" id="XP_025346094.1">
    <property type="nucleotide sequence ID" value="XM_025494488.1"/>
</dbReference>
<dbReference type="AlphaFoldDB" id="A0A316U292"/>
<feature type="compositionally biased region" description="Basic and acidic residues" evidence="1">
    <location>
        <begin position="199"/>
        <end position="221"/>
    </location>
</feature>
<feature type="compositionally biased region" description="Acidic residues" evidence="1">
    <location>
        <begin position="275"/>
        <end position="299"/>
    </location>
</feature>
<feature type="compositionally biased region" description="Polar residues" evidence="1">
    <location>
        <begin position="71"/>
        <end position="91"/>
    </location>
</feature>